<keyword evidence="1" id="KW-0812">Transmembrane</keyword>
<evidence type="ECO:0000256" key="1">
    <source>
        <dbReference type="SAM" id="Phobius"/>
    </source>
</evidence>
<protein>
    <submittedName>
        <fullName evidence="2">ECF transporter S component</fullName>
    </submittedName>
</protein>
<dbReference type="Gene3D" id="1.10.1760.20">
    <property type="match status" value="1"/>
</dbReference>
<feature type="transmembrane region" description="Helical" evidence="1">
    <location>
        <begin position="61"/>
        <end position="83"/>
    </location>
</feature>
<name>A0ABY4YUQ7_9MICO</name>
<accession>A0ABY4YUQ7</accession>
<evidence type="ECO:0000313" key="3">
    <source>
        <dbReference type="Proteomes" id="UP001056455"/>
    </source>
</evidence>
<reference evidence="2" key="1">
    <citation type="submission" date="2022-06" db="EMBL/GenBank/DDBJ databases">
        <title>Ornithinimicrobium HY1793.</title>
        <authorList>
            <person name="Huang Y."/>
        </authorList>
    </citation>
    <scope>NUCLEOTIDE SEQUENCE</scope>
    <source>
        <strain evidence="2">HY1793</strain>
    </source>
</reference>
<keyword evidence="3" id="KW-1185">Reference proteome</keyword>
<sequence>MSATATSRPWRTFGTNAARTAAVRIGPRSALAIALVSMVGLAMFLWPLFIPAQPTVMQHTVDAPFVFMAVLPMLVLIVLAEISEGGMDSKALAMLGVLSAVNAALRPLGAGTAGIEVVFFVMVLAGRVFGPGFGFVLGCTSMFASALLTAGVGPWLPFQMLTSAWIGLFAGLLPRRVTGKAEIAMLAVYGVVVAYLFGALMNMWFWPFVTGVQVSGVEGSLGYEPGAPIGENLHRFLIFTFFTSTLGWDTGRAVTNALLIVLVGPALLATLRRASRRASFGVRGTFGRRAVAGEAESGPR</sequence>
<dbReference type="PIRSF" id="PIRSF037395">
    <property type="entry name" value="UCP037395_ABCper"/>
    <property type="match status" value="1"/>
</dbReference>
<feature type="transmembrane region" description="Helical" evidence="1">
    <location>
        <begin position="30"/>
        <end position="49"/>
    </location>
</feature>
<gene>
    <name evidence="2" type="ORF">NF556_02035</name>
</gene>
<feature type="transmembrane region" description="Helical" evidence="1">
    <location>
        <begin position="253"/>
        <end position="271"/>
    </location>
</feature>
<feature type="transmembrane region" description="Helical" evidence="1">
    <location>
        <begin position="103"/>
        <end position="125"/>
    </location>
</feature>
<dbReference type="Proteomes" id="UP001056455">
    <property type="component" value="Chromosome"/>
</dbReference>
<dbReference type="EMBL" id="CP099489">
    <property type="protein sequence ID" value="USQ80468.1"/>
    <property type="molecule type" value="Genomic_DNA"/>
</dbReference>
<dbReference type="Pfam" id="PF07155">
    <property type="entry name" value="ECF-ribofla_trS"/>
    <property type="match status" value="1"/>
</dbReference>
<feature type="transmembrane region" description="Helical" evidence="1">
    <location>
        <begin position="156"/>
        <end position="174"/>
    </location>
</feature>
<keyword evidence="1" id="KW-0472">Membrane</keyword>
<dbReference type="InterPro" id="IPR017196">
    <property type="entry name" value="ECF_substrate-spec_UCP037395"/>
</dbReference>
<evidence type="ECO:0000313" key="2">
    <source>
        <dbReference type="EMBL" id="USQ80468.1"/>
    </source>
</evidence>
<feature type="transmembrane region" description="Helical" evidence="1">
    <location>
        <begin position="186"/>
        <end position="206"/>
    </location>
</feature>
<organism evidence="2 3">
    <name type="scientific">Ornithinimicrobium faecis</name>
    <dbReference type="NCBI Taxonomy" id="2934158"/>
    <lineage>
        <taxon>Bacteria</taxon>
        <taxon>Bacillati</taxon>
        <taxon>Actinomycetota</taxon>
        <taxon>Actinomycetes</taxon>
        <taxon>Micrococcales</taxon>
        <taxon>Ornithinimicrobiaceae</taxon>
        <taxon>Ornithinimicrobium</taxon>
    </lineage>
</organism>
<keyword evidence="1" id="KW-1133">Transmembrane helix</keyword>
<proteinExistence type="predicted"/>
<dbReference type="InterPro" id="IPR009825">
    <property type="entry name" value="ECF_substrate-spec-like"/>
</dbReference>
<dbReference type="RefSeq" id="WP_252593844.1">
    <property type="nucleotide sequence ID" value="NZ_CP099489.1"/>
</dbReference>